<dbReference type="Gene3D" id="3.40.50.10140">
    <property type="entry name" value="Toll/interleukin-1 receptor homology (TIR) domain"/>
    <property type="match status" value="1"/>
</dbReference>
<keyword evidence="6" id="KW-1185">Reference proteome</keyword>
<dbReference type="PaxDb" id="3880-AES76186"/>
<dbReference type="Gene3D" id="1.10.8.430">
    <property type="entry name" value="Helical domain of apoptotic protease-activating factors"/>
    <property type="match status" value="1"/>
</dbReference>
<feature type="domain" description="TIR" evidence="3">
    <location>
        <begin position="14"/>
        <end position="168"/>
    </location>
</feature>
<reference evidence="5" key="3">
    <citation type="submission" date="2015-04" db="UniProtKB">
        <authorList>
            <consortium name="EnsemblPlants"/>
        </authorList>
    </citation>
    <scope>IDENTIFICATION</scope>
    <source>
        <strain evidence="5">cv. Jemalong A17</strain>
    </source>
</reference>
<reference evidence="4 6" key="2">
    <citation type="journal article" date="2014" name="BMC Genomics">
        <title>An improved genome release (version Mt4.0) for the model legume Medicago truncatula.</title>
        <authorList>
            <person name="Tang H."/>
            <person name="Krishnakumar V."/>
            <person name="Bidwell S."/>
            <person name="Rosen B."/>
            <person name="Chan A."/>
            <person name="Zhou S."/>
            <person name="Gentzbittel L."/>
            <person name="Childs K.L."/>
            <person name="Yandell M."/>
            <person name="Gundlach H."/>
            <person name="Mayer K.F."/>
            <person name="Schwartz D.C."/>
            <person name="Town C.D."/>
        </authorList>
    </citation>
    <scope>GENOME REANNOTATION</scope>
    <source>
        <strain evidence="5 6">cv. Jemalong A17</strain>
    </source>
</reference>
<dbReference type="GO" id="GO:0007165">
    <property type="term" value="P:signal transduction"/>
    <property type="evidence" value="ECO:0007669"/>
    <property type="project" value="InterPro"/>
</dbReference>
<dbReference type="SUPFAM" id="SSF52540">
    <property type="entry name" value="P-loop containing nucleoside triphosphate hydrolases"/>
    <property type="match status" value="1"/>
</dbReference>
<dbReference type="Pfam" id="PF01582">
    <property type="entry name" value="TIR"/>
    <property type="match status" value="1"/>
</dbReference>
<dbReference type="Proteomes" id="UP000002051">
    <property type="component" value="Chromosome 6"/>
</dbReference>
<dbReference type="Pfam" id="PF23282">
    <property type="entry name" value="WHD_ROQ1"/>
    <property type="match status" value="1"/>
</dbReference>
<dbReference type="InterPro" id="IPR042197">
    <property type="entry name" value="Apaf_helical"/>
</dbReference>
<evidence type="ECO:0000313" key="6">
    <source>
        <dbReference type="Proteomes" id="UP000002051"/>
    </source>
</evidence>
<keyword evidence="1" id="KW-0433">Leucine-rich repeat</keyword>
<dbReference type="GO" id="GO:0043531">
    <property type="term" value="F:ADP binding"/>
    <property type="evidence" value="ECO:0007669"/>
    <property type="project" value="InterPro"/>
</dbReference>
<dbReference type="InterPro" id="IPR044974">
    <property type="entry name" value="Disease_R_plants"/>
</dbReference>
<gene>
    <name evidence="4" type="ordered locus">MTR_6g072590</name>
</gene>
<dbReference type="InterPro" id="IPR027417">
    <property type="entry name" value="P-loop_NTPase"/>
</dbReference>
<dbReference type="HOGENOM" id="CLU_001561_5_1_1"/>
<dbReference type="InterPro" id="IPR002182">
    <property type="entry name" value="NB-ARC"/>
</dbReference>
<accession>A0A0C3VXT8</accession>
<dbReference type="SMART" id="SM00382">
    <property type="entry name" value="AAA"/>
    <property type="match status" value="1"/>
</dbReference>
<dbReference type="SMART" id="SM00255">
    <property type="entry name" value="TIR"/>
    <property type="match status" value="1"/>
</dbReference>
<proteinExistence type="predicted"/>
<dbReference type="EnsemblPlants" id="AES76186">
    <property type="protein sequence ID" value="AES76186"/>
    <property type="gene ID" value="MTR_6g072590"/>
</dbReference>
<keyword evidence="2" id="KW-0677">Repeat</keyword>
<dbReference type="Gene3D" id="3.40.50.300">
    <property type="entry name" value="P-loop containing nucleotide triphosphate hydrolases"/>
    <property type="match status" value="1"/>
</dbReference>
<dbReference type="Gene3D" id="3.80.10.10">
    <property type="entry name" value="Ribonuclease Inhibitor"/>
    <property type="match status" value="2"/>
</dbReference>
<evidence type="ECO:0000313" key="4">
    <source>
        <dbReference type="EMBL" id="AES76186.2"/>
    </source>
</evidence>
<dbReference type="PANTHER" id="PTHR11017">
    <property type="entry name" value="LEUCINE-RICH REPEAT-CONTAINING PROTEIN"/>
    <property type="match status" value="1"/>
</dbReference>
<sequence length="1278" mass="148012">MAMQSPSSSFSYGFTYQVFLSFRGSDTRYGFTGNLYKALTNKGIHTFIDDNHLPRGSEITPSLIKAIEESRIFIPIFSTNYASSSFCLDELVHMSFTATRQRVASFCSYGEALADHEKRFQNDKDNMERLQRWKMAMRQVANLSGYHFSLGYEYEFIGKIVEDISDKINRVVLHVAKYPVGLQYRVQQLKLLLDKESNEGVHMVGIYGTGGLGKSTLAKAIYNYVADQFECVCFLHKVRENSTHNNLKHLQEELLLKTIKLNIKLGDVSEGIPLIKERLHRKKILLILDDVDKMEQLEALAGGLDWFGRGSRVIITTRDKHLLTCHRVDRTYEVEGIYGKEAFELLRWLAFKDKVPLGYEEILNRAVSYASGLPLVIEIVGSNLFGKSIETWKSTLDGYEKIPNTKIQEILKVSYDALEEEEQSVFLDIACCFKGCKWTEVEDILHAHYGHCIKHHVGVLVEKSLLKINTQYRSARNHVDVTLHDLVEDMGKEIVRQESSKEPGERSRLWCHDDIVHVLQKNTGTSNIEMIYLNCPAMEPVIDCNGKSFKKMTKLKTLIIENGHFSKGPKYLPNSLRVFKWKGCTSESLSSSIFSKKFDFMKVLTFDNCEYLTHVPNVSGLLNLEKFSVEKSNNLITIHDSIGKLNKLEILNAKKCIKLESFPPLQLPSLKEFELSYCRSLKKFPELLCKMTNLKEIALHNNTSIGGLPFSFENLSELRHVTIYRSGMLRFPKHIDKMYPIVFSNVESLSLYESNLSFECLPMLLKWFVNVKHLDLSKNNFKILPECLKECHLLRILELNHCKSLEEIRGIPPNLKDLSAIKCHSLSSSSRRMLLSQKLYEAGCTEFLFPNGREGIPDWFEHQSRGHTLSFWFRKEISITCILLIPEYKTFPRVTFVVNQNHYNLMLRLISNHTILFDLKLEENVEMDKWIPVELRFKTCDSESHIYLSSRMGIHVKGNTEENVIFTNPYRESKSDEYLNTSLSENKRKRKKFSQMGIEVLKEKGNMEEDVIFTNPYRETKSNEIKSLKVSETENVESLSLEDSAQIGIHVLKEKGKTEDDVIFRRKRKKFCPTFKKHLALVSGMGIHALKEKSNTKEDAIFTSPCRETKSDEDKSLEISETKTVQRQNLEVSETETVQMQSLEVSETEQLGRCDIHCVDESIQVQCLSVFHRDQEVYSELKAWTWQIIYKFFHRRHQHQSGLKKVWESISEVFQMYPFSTELLKGVVEIGHFHTKSNKLHRVQDEWSYRKLSVVIWLFLLSWEMSRGCSHHRIRRLF</sequence>
<dbReference type="InterPro" id="IPR035897">
    <property type="entry name" value="Toll_tir_struct_dom_sf"/>
</dbReference>
<dbReference type="STRING" id="3880.G7KIG6"/>
<dbReference type="GO" id="GO:0006952">
    <property type="term" value="P:defense response"/>
    <property type="evidence" value="ECO:0007669"/>
    <property type="project" value="InterPro"/>
</dbReference>
<dbReference type="InterPro" id="IPR058192">
    <property type="entry name" value="WHD_ROQ1-like"/>
</dbReference>
<dbReference type="PROSITE" id="PS50104">
    <property type="entry name" value="TIR"/>
    <property type="match status" value="1"/>
</dbReference>
<dbReference type="InterPro" id="IPR003593">
    <property type="entry name" value="AAA+_ATPase"/>
</dbReference>
<dbReference type="InterPro" id="IPR032675">
    <property type="entry name" value="LRR_dom_sf"/>
</dbReference>
<evidence type="ECO:0000256" key="2">
    <source>
        <dbReference type="ARBA" id="ARBA00022737"/>
    </source>
</evidence>
<dbReference type="PRINTS" id="PR00364">
    <property type="entry name" value="DISEASERSIST"/>
</dbReference>
<evidence type="ECO:0000256" key="1">
    <source>
        <dbReference type="ARBA" id="ARBA00022614"/>
    </source>
</evidence>
<dbReference type="AlphaFoldDB" id="G7KIG6"/>
<dbReference type="eggNOG" id="ENOG502SD6T">
    <property type="taxonomic scope" value="Eukaryota"/>
</dbReference>
<evidence type="ECO:0000259" key="3">
    <source>
        <dbReference type="PROSITE" id="PS50104"/>
    </source>
</evidence>
<dbReference type="EMBL" id="CM001222">
    <property type="protein sequence ID" value="AES76186.2"/>
    <property type="molecule type" value="Genomic_DNA"/>
</dbReference>
<dbReference type="PANTHER" id="PTHR11017:SF219">
    <property type="entry name" value="ARCHAEAL ATPASE"/>
    <property type="match status" value="1"/>
</dbReference>
<reference evidence="4 6" key="1">
    <citation type="journal article" date="2011" name="Nature">
        <title>The Medicago genome provides insight into the evolution of rhizobial symbioses.</title>
        <authorList>
            <person name="Young N.D."/>
            <person name="Debelle F."/>
            <person name="Oldroyd G.E."/>
            <person name="Geurts R."/>
            <person name="Cannon S.B."/>
            <person name="Udvardi M.K."/>
            <person name="Benedito V.A."/>
            <person name="Mayer K.F."/>
            <person name="Gouzy J."/>
            <person name="Schoof H."/>
            <person name="Van de Peer Y."/>
            <person name="Proost S."/>
            <person name="Cook D.R."/>
            <person name="Meyers B.C."/>
            <person name="Spannagl M."/>
            <person name="Cheung F."/>
            <person name="De Mita S."/>
            <person name="Krishnakumar V."/>
            <person name="Gundlach H."/>
            <person name="Zhou S."/>
            <person name="Mudge J."/>
            <person name="Bharti A.K."/>
            <person name="Murray J.D."/>
            <person name="Naoumkina M.A."/>
            <person name="Rosen B."/>
            <person name="Silverstein K.A."/>
            <person name="Tang H."/>
            <person name="Rombauts S."/>
            <person name="Zhao P.X."/>
            <person name="Zhou P."/>
            <person name="Barbe V."/>
            <person name="Bardou P."/>
            <person name="Bechner M."/>
            <person name="Bellec A."/>
            <person name="Berger A."/>
            <person name="Berges H."/>
            <person name="Bidwell S."/>
            <person name="Bisseling T."/>
            <person name="Choisne N."/>
            <person name="Couloux A."/>
            <person name="Denny R."/>
            <person name="Deshpande S."/>
            <person name="Dai X."/>
            <person name="Doyle J.J."/>
            <person name="Dudez A.M."/>
            <person name="Farmer A.D."/>
            <person name="Fouteau S."/>
            <person name="Franken C."/>
            <person name="Gibelin C."/>
            <person name="Gish J."/>
            <person name="Goldstein S."/>
            <person name="Gonzalez A.J."/>
            <person name="Green P.J."/>
            <person name="Hallab A."/>
            <person name="Hartog M."/>
            <person name="Hua A."/>
            <person name="Humphray S.J."/>
            <person name="Jeong D.H."/>
            <person name="Jing Y."/>
            <person name="Jocker A."/>
            <person name="Kenton S.M."/>
            <person name="Kim D.J."/>
            <person name="Klee K."/>
            <person name="Lai H."/>
            <person name="Lang C."/>
            <person name="Lin S."/>
            <person name="Macmil S.L."/>
            <person name="Magdelenat G."/>
            <person name="Matthews L."/>
            <person name="McCorrison J."/>
            <person name="Monaghan E.L."/>
            <person name="Mun J.H."/>
            <person name="Najar F.Z."/>
            <person name="Nicholson C."/>
            <person name="Noirot C."/>
            <person name="O'Bleness M."/>
            <person name="Paule C.R."/>
            <person name="Poulain J."/>
            <person name="Prion F."/>
            <person name="Qin B."/>
            <person name="Qu C."/>
            <person name="Retzel E.F."/>
            <person name="Riddle C."/>
            <person name="Sallet E."/>
            <person name="Samain S."/>
            <person name="Samson N."/>
            <person name="Sanders I."/>
            <person name="Saurat O."/>
            <person name="Scarpelli C."/>
            <person name="Schiex T."/>
            <person name="Segurens B."/>
            <person name="Severin A.J."/>
            <person name="Sherrier D.J."/>
            <person name="Shi R."/>
            <person name="Sims S."/>
            <person name="Singer S.R."/>
            <person name="Sinharoy S."/>
            <person name="Sterck L."/>
            <person name="Viollet A."/>
            <person name="Wang B.B."/>
            <person name="Wang K."/>
            <person name="Wang M."/>
            <person name="Wang X."/>
            <person name="Warfsmann J."/>
            <person name="Weissenbach J."/>
            <person name="White D.D."/>
            <person name="White J.D."/>
            <person name="Wiley G.B."/>
            <person name="Wincker P."/>
            <person name="Xing Y."/>
            <person name="Yang L."/>
            <person name="Yao Z."/>
            <person name="Ying F."/>
            <person name="Zhai J."/>
            <person name="Zhou L."/>
            <person name="Zuber A."/>
            <person name="Denarie J."/>
            <person name="Dixon R.A."/>
            <person name="May G.D."/>
            <person name="Schwartz D.C."/>
            <person name="Rogers J."/>
            <person name="Quetier F."/>
            <person name="Town C.D."/>
            <person name="Roe B.A."/>
        </authorList>
    </citation>
    <scope>NUCLEOTIDE SEQUENCE [LARGE SCALE GENOMIC DNA]</scope>
    <source>
        <strain evidence="4">A17</strain>
        <strain evidence="5 6">cv. Jemalong A17</strain>
    </source>
</reference>
<accession>G7KIG6</accession>
<name>G7KIG6_MEDTR</name>
<dbReference type="Pfam" id="PF00931">
    <property type="entry name" value="NB-ARC"/>
    <property type="match status" value="1"/>
</dbReference>
<dbReference type="SUPFAM" id="SSF52200">
    <property type="entry name" value="Toll/Interleukin receptor TIR domain"/>
    <property type="match status" value="1"/>
</dbReference>
<organism evidence="4 6">
    <name type="scientific">Medicago truncatula</name>
    <name type="common">Barrel medic</name>
    <name type="synonym">Medicago tribuloides</name>
    <dbReference type="NCBI Taxonomy" id="3880"/>
    <lineage>
        <taxon>Eukaryota</taxon>
        <taxon>Viridiplantae</taxon>
        <taxon>Streptophyta</taxon>
        <taxon>Embryophyta</taxon>
        <taxon>Tracheophyta</taxon>
        <taxon>Spermatophyta</taxon>
        <taxon>Magnoliopsida</taxon>
        <taxon>eudicotyledons</taxon>
        <taxon>Gunneridae</taxon>
        <taxon>Pentapetalae</taxon>
        <taxon>rosids</taxon>
        <taxon>fabids</taxon>
        <taxon>Fabales</taxon>
        <taxon>Fabaceae</taxon>
        <taxon>Papilionoideae</taxon>
        <taxon>50 kb inversion clade</taxon>
        <taxon>NPAAA clade</taxon>
        <taxon>Hologalegina</taxon>
        <taxon>IRL clade</taxon>
        <taxon>Trifolieae</taxon>
        <taxon>Medicago</taxon>
    </lineage>
</organism>
<dbReference type="InterPro" id="IPR000157">
    <property type="entry name" value="TIR_dom"/>
</dbReference>
<dbReference type="SUPFAM" id="SSF52058">
    <property type="entry name" value="L domain-like"/>
    <property type="match status" value="1"/>
</dbReference>
<evidence type="ECO:0000313" key="5">
    <source>
        <dbReference type="EnsemblPlants" id="AES76186"/>
    </source>
</evidence>
<protein>
    <submittedName>
        <fullName evidence="4">Disease resistance protein (TIR-NBS-LRR class), putative</fullName>
    </submittedName>
</protein>